<sequence length="131" mass="14956">MDEHFAHASLYSTNFQFAGQQFDQKRAEPRHPSHIDEEPKGELGNAVIMVTSNLQRIGQRLPSTPQHELLPDRPTLQQMHYTVPQGHIPHRSEQQQEHTQETLAHQQGQFSRPTVHFAGGHFQSSPETPQP</sequence>
<feature type="compositionally biased region" description="Basic and acidic residues" evidence="1">
    <location>
        <begin position="23"/>
        <end position="41"/>
    </location>
</feature>
<dbReference type="VEuPathDB" id="VectorBase:BGLAX_039557"/>
<reference evidence="2" key="1">
    <citation type="submission" date="2020-05" db="UniProtKB">
        <authorList>
            <consortium name="EnsemblMetazoa"/>
        </authorList>
    </citation>
    <scope>IDENTIFICATION</scope>
    <source>
        <strain evidence="2">BB02</strain>
    </source>
</reference>
<feature type="compositionally biased region" description="Basic and acidic residues" evidence="1">
    <location>
        <begin position="90"/>
        <end position="100"/>
    </location>
</feature>
<evidence type="ECO:0000256" key="1">
    <source>
        <dbReference type="SAM" id="MobiDB-lite"/>
    </source>
</evidence>
<name>A0A2C9LV57_BIOGL</name>
<dbReference type="EnsemblMetazoa" id="BGLB035346-RA">
    <property type="protein sequence ID" value="BGLB035346-PA"/>
    <property type="gene ID" value="BGLB035346"/>
</dbReference>
<dbReference type="Proteomes" id="UP000076420">
    <property type="component" value="Unassembled WGS sequence"/>
</dbReference>
<accession>A0A2C9LV57</accession>
<feature type="region of interest" description="Disordered" evidence="1">
    <location>
        <begin position="84"/>
        <end position="131"/>
    </location>
</feature>
<evidence type="ECO:0000313" key="2">
    <source>
        <dbReference type="EnsemblMetazoa" id="BGLB035346-PA"/>
    </source>
</evidence>
<feature type="compositionally biased region" description="Polar residues" evidence="1">
    <location>
        <begin position="122"/>
        <end position="131"/>
    </location>
</feature>
<dbReference type="AlphaFoldDB" id="A0A2C9LV57"/>
<feature type="region of interest" description="Disordered" evidence="1">
    <location>
        <begin position="23"/>
        <end position="44"/>
    </location>
</feature>
<dbReference type="KEGG" id="bgt:106072188"/>
<dbReference type="VEuPathDB" id="VectorBase:BGLB035346"/>
<feature type="compositionally biased region" description="Polar residues" evidence="1">
    <location>
        <begin position="101"/>
        <end position="112"/>
    </location>
</feature>
<protein>
    <submittedName>
        <fullName evidence="2">Uncharacterized protein</fullName>
    </submittedName>
</protein>
<proteinExistence type="predicted"/>
<organism evidence="2 3">
    <name type="scientific">Biomphalaria glabrata</name>
    <name type="common">Bloodfluke planorb</name>
    <name type="synonym">Freshwater snail</name>
    <dbReference type="NCBI Taxonomy" id="6526"/>
    <lineage>
        <taxon>Eukaryota</taxon>
        <taxon>Metazoa</taxon>
        <taxon>Spiralia</taxon>
        <taxon>Lophotrochozoa</taxon>
        <taxon>Mollusca</taxon>
        <taxon>Gastropoda</taxon>
        <taxon>Heterobranchia</taxon>
        <taxon>Euthyneura</taxon>
        <taxon>Panpulmonata</taxon>
        <taxon>Hygrophila</taxon>
        <taxon>Lymnaeoidea</taxon>
        <taxon>Planorbidae</taxon>
        <taxon>Biomphalaria</taxon>
    </lineage>
</organism>
<dbReference type="OrthoDB" id="10258692at2759"/>
<evidence type="ECO:0000313" key="3">
    <source>
        <dbReference type="Proteomes" id="UP000076420"/>
    </source>
</evidence>
<gene>
    <name evidence="2" type="primary">106072188</name>
</gene>